<keyword evidence="3" id="KW-1185">Reference proteome</keyword>
<evidence type="ECO:0008006" key="4">
    <source>
        <dbReference type="Google" id="ProtNLM"/>
    </source>
</evidence>
<dbReference type="AlphaFoldDB" id="A0A6A6V713"/>
<gene>
    <name evidence="2" type="ORF">M011DRAFT_468594</name>
</gene>
<reference evidence="2" key="1">
    <citation type="journal article" date="2020" name="Stud. Mycol.">
        <title>101 Dothideomycetes genomes: a test case for predicting lifestyles and emergence of pathogens.</title>
        <authorList>
            <person name="Haridas S."/>
            <person name="Albert R."/>
            <person name="Binder M."/>
            <person name="Bloem J."/>
            <person name="Labutti K."/>
            <person name="Salamov A."/>
            <person name="Andreopoulos B."/>
            <person name="Baker S."/>
            <person name="Barry K."/>
            <person name="Bills G."/>
            <person name="Bluhm B."/>
            <person name="Cannon C."/>
            <person name="Castanera R."/>
            <person name="Culley D."/>
            <person name="Daum C."/>
            <person name="Ezra D."/>
            <person name="Gonzalez J."/>
            <person name="Henrissat B."/>
            <person name="Kuo A."/>
            <person name="Liang C."/>
            <person name="Lipzen A."/>
            <person name="Lutzoni F."/>
            <person name="Magnuson J."/>
            <person name="Mondo S."/>
            <person name="Nolan M."/>
            <person name="Ohm R."/>
            <person name="Pangilinan J."/>
            <person name="Park H.-J."/>
            <person name="Ramirez L."/>
            <person name="Alfaro M."/>
            <person name="Sun H."/>
            <person name="Tritt A."/>
            <person name="Yoshinaga Y."/>
            <person name="Zwiers L.-H."/>
            <person name="Turgeon B."/>
            <person name="Goodwin S."/>
            <person name="Spatafora J."/>
            <person name="Crous P."/>
            <person name="Grigoriev I."/>
        </authorList>
    </citation>
    <scope>NUCLEOTIDE SEQUENCE</scope>
    <source>
        <strain evidence="2">CBS 119925</strain>
    </source>
</reference>
<evidence type="ECO:0000313" key="2">
    <source>
        <dbReference type="EMBL" id="KAF2746492.1"/>
    </source>
</evidence>
<evidence type="ECO:0000313" key="3">
    <source>
        <dbReference type="Proteomes" id="UP000799440"/>
    </source>
</evidence>
<feature type="chain" id="PRO_5025526543" description="Secreted protein" evidence="1">
    <location>
        <begin position="20"/>
        <end position="103"/>
    </location>
</feature>
<sequence length="103" mass="11195">MMIGMRVYFLSFFLSVISSHCLTSATSTAFLSLVTSASFLTSQSAGVGMKRSDFTPFVPGVPSACPYVAAPTSSQQRIINHRSRQPLELIFQAPSTCTYSKVF</sequence>
<feature type="signal peptide" evidence="1">
    <location>
        <begin position="1"/>
        <end position="19"/>
    </location>
</feature>
<organism evidence="2 3">
    <name type="scientific">Sporormia fimetaria CBS 119925</name>
    <dbReference type="NCBI Taxonomy" id="1340428"/>
    <lineage>
        <taxon>Eukaryota</taxon>
        <taxon>Fungi</taxon>
        <taxon>Dikarya</taxon>
        <taxon>Ascomycota</taxon>
        <taxon>Pezizomycotina</taxon>
        <taxon>Dothideomycetes</taxon>
        <taxon>Pleosporomycetidae</taxon>
        <taxon>Pleosporales</taxon>
        <taxon>Sporormiaceae</taxon>
        <taxon>Sporormia</taxon>
    </lineage>
</organism>
<name>A0A6A6V713_9PLEO</name>
<dbReference type="Proteomes" id="UP000799440">
    <property type="component" value="Unassembled WGS sequence"/>
</dbReference>
<keyword evidence="1" id="KW-0732">Signal</keyword>
<dbReference type="EMBL" id="MU006577">
    <property type="protein sequence ID" value="KAF2746492.1"/>
    <property type="molecule type" value="Genomic_DNA"/>
</dbReference>
<evidence type="ECO:0000256" key="1">
    <source>
        <dbReference type="SAM" id="SignalP"/>
    </source>
</evidence>
<accession>A0A6A6V713</accession>
<proteinExistence type="predicted"/>
<protein>
    <recommendedName>
        <fullName evidence="4">Secreted protein</fullName>
    </recommendedName>
</protein>